<dbReference type="Proteomes" id="UP000053127">
    <property type="component" value="Unassembled WGS sequence"/>
</dbReference>
<evidence type="ECO:0000313" key="1">
    <source>
        <dbReference type="EMBL" id="KUN07174.1"/>
    </source>
</evidence>
<evidence type="ECO:0000313" key="2">
    <source>
        <dbReference type="Proteomes" id="UP000053127"/>
    </source>
</evidence>
<dbReference type="AlphaFoldDB" id="A0A101P940"/>
<comment type="caution">
    <text evidence="1">The sequence shown here is derived from an EMBL/GenBank/DDBJ whole genome shotgun (WGS) entry which is preliminary data.</text>
</comment>
<gene>
    <name evidence="1" type="ORF">AQI95_11550</name>
</gene>
<reference evidence="1 2" key="1">
    <citation type="submission" date="2015-10" db="EMBL/GenBank/DDBJ databases">
        <title>Draft genome sequence of Streptomyces yokosukanensis DSM 40224, type strain for the species Streptomyces yokosukanensis.</title>
        <authorList>
            <person name="Ruckert C."/>
            <person name="Winkler A."/>
            <person name="Kalinowski J."/>
            <person name="Kampfer P."/>
            <person name="Glaeser S."/>
        </authorList>
    </citation>
    <scope>NUCLEOTIDE SEQUENCE [LARGE SCALE GENOMIC DNA]</scope>
    <source>
        <strain evidence="1 2">DSM 40224</strain>
    </source>
</reference>
<protein>
    <submittedName>
        <fullName evidence="1">Uncharacterized protein</fullName>
    </submittedName>
</protein>
<dbReference type="EMBL" id="LMWN01000013">
    <property type="protein sequence ID" value="KUN07174.1"/>
    <property type="molecule type" value="Genomic_DNA"/>
</dbReference>
<dbReference type="REBASE" id="517960">
    <property type="entry name" value="M.Syo40224ORF11550P"/>
</dbReference>
<name>A0A101P940_9ACTN</name>
<sequence>MVVQDSYYKDEPVPLADICIDEAEVRGWGLVLNEQFPVKRTLTTLNKSAREYKKAQVSESVITFSLRSA</sequence>
<accession>A0A101P940</accession>
<proteinExistence type="predicted"/>
<organism evidence="1 2">
    <name type="scientific">Streptomyces yokosukanensis</name>
    <dbReference type="NCBI Taxonomy" id="67386"/>
    <lineage>
        <taxon>Bacteria</taxon>
        <taxon>Bacillati</taxon>
        <taxon>Actinomycetota</taxon>
        <taxon>Actinomycetes</taxon>
        <taxon>Kitasatosporales</taxon>
        <taxon>Streptomycetaceae</taxon>
        <taxon>Streptomyces</taxon>
    </lineage>
</organism>
<keyword evidence="2" id="KW-1185">Reference proteome</keyword>